<dbReference type="OrthoDB" id="9514740at2759"/>
<reference evidence="2 3" key="1">
    <citation type="journal article" date="2018" name="Evol. Lett.">
        <title>Horizontal gene cluster transfer increased hallucinogenic mushroom diversity.</title>
        <authorList>
            <person name="Reynolds H.T."/>
            <person name="Vijayakumar V."/>
            <person name="Gluck-Thaler E."/>
            <person name="Korotkin H.B."/>
            <person name="Matheny P.B."/>
            <person name="Slot J.C."/>
        </authorList>
    </citation>
    <scope>NUCLEOTIDE SEQUENCE [LARGE SCALE GENOMIC DNA]</scope>
    <source>
        <strain evidence="2 3">SRW20</strain>
    </source>
</reference>
<dbReference type="AlphaFoldDB" id="A0A409XZC1"/>
<proteinExistence type="predicted"/>
<dbReference type="EMBL" id="NHYE01001397">
    <property type="protein sequence ID" value="PPQ96063.1"/>
    <property type="molecule type" value="Genomic_DNA"/>
</dbReference>
<dbReference type="Proteomes" id="UP000284706">
    <property type="component" value="Unassembled WGS sequence"/>
</dbReference>
<evidence type="ECO:0000313" key="3">
    <source>
        <dbReference type="Proteomes" id="UP000284706"/>
    </source>
</evidence>
<sequence>MKRNSENLVWCQVLDKYGNSLDLTAGKKALAVDRSFSNDVGWMPFKNKKYTAKNLKKLILVDELGLNPRKYDVYSSEGDNALDDGDTVDLNTYGLRKRDPITFKSNDDDDDDNKSDEDDNDQSNSGNSDNDSGSSDSSDSDDQLPPPDNPEYIGNNSQGSSNADPYRSFTKKIQCMSNADWSRYDGSIQNTYQGEILWTDGNPNYGVANMMAYMVVRREPNTPTGNVIAVGRAANGTSKAALLAVWSLPNRPLKNRHISSILADSALNLLQLHAPLCRGIRV</sequence>
<accession>A0A409XZC1</accession>
<feature type="region of interest" description="Disordered" evidence="1">
    <location>
        <begin position="99"/>
        <end position="166"/>
    </location>
</feature>
<dbReference type="InParanoid" id="A0A409XZC1"/>
<organism evidence="2 3">
    <name type="scientific">Gymnopilus dilepis</name>
    <dbReference type="NCBI Taxonomy" id="231916"/>
    <lineage>
        <taxon>Eukaryota</taxon>
        <taxon>Fungi</taxon>
        <taxon>Dikarya</taxon>
        <taxon>Basidiomycota</taxon>
        <taxon>Agaricomycotina</taxon>
        <taxon>Agaricomycetes</taxon>
        <taxon>Agaricomycetidae</taxon>
        <taxon>Agaricales</taxon>
        <taxon>Agaricineae</taxon>
        <taxon>Hymenogastraceae</taxon>
        <taxon>Gymnopilus</taxon>
    </lineage>
</organism>
<feature type="compositionally biased region" description="Polar residues" evidence="1">
    <location>
        <begin position="154"/>
        <end position="163"/>
    </location>
</feature>
<keyword evidence="3" id="KW-1185">Reference proteome</keyword>
<name>A0A409XZC1_9AGAR</name>
<feature type="compositionally biased region" description="Acidic residues" evidence="1">
    <location>
        <begin position="107"/>
        <end position="121"/>
    </location>
</feature>
<protein>
    <submittedName>
        <fullName evidence="2">Uncharacterized protein</fullName>
    </submittedName>
</protein>
<evidence type="ECO:0000256" key="1">
    <source>
        <dbReference type="SAM" id="MobiDB-lite"/>
    </source>
</evidence>
<feature type="compositionally biased region" description="Low complexity" evidence="1">
    <location>
        <begin position="122"/>
        <end position="137"/>
    </location>
</feature>
<evidence type="ECO:0000313" key="2">
    <source>
        <dbReference type="EMBL" id="PPQ96063.1"/>
    </source>
</evidence>
<comment type="caution">
    <text evidence="2">The sequence shown here is derived from an EMBL/GenBank/DDBJ whole genome shotgun (WGS) entry which is preliminary data.</text>
</comment>
<gene>
    <name evidence="2" type="ORF">CVT26_004695</name>
</gene>